<dbReference type="SUPFAM" id="SSF54593">
    <property type="entry name" value="Glyoxalase/Bleomycin resistance protein/Dihydroxybiphenyl dioxygenase"/>
    <property type="match status" value="2"/>
</dbReference>
<keyword evidence="3" id="KW-0560">Oxidoreductase</keyword>
<dbReference type="PANTHER" id="PTHR43279">
    <property type="entry name" value="CATECHOL-2,3-DIOXYGENASE"/>
    <property type="match status" value="1"/>
</dbReference>
<dbReference type="GO" id="GO:0046872">
    <property type="term" value="F:metal ion binding"/>
    <property type="evidence" value="ECO:0007669"/>
    <property type="project" value="UniProtKB-KW"/>
</dbReference>
<dbReference type="Gene3D" id="3.10.180.10">
    <property type="entry name" value="2,3-Dihydroxybiphenyl 1,2-Dioxygenase, domain 1"/>
    <property type="match status" value="2"/>
</dbReference>
<dbReference type="AlphaFoldDB" id="A0A2P8H2L6"/>
<evidence type="ECO:0000313" key="4">
    <source>
        <dbReference type="Proteomes" id="UP000242682"/>
    </source>
</evidence>
<gene>
    <name evidence="3" type="ORF">B0H99_105231</name>
</gene>
<dbReference type="InterPro" id="IPR018146">
    <property type="entry name" value="Glyoxalase_1_CS"/>
</dbReference>
<dbReference type="GO" id="GO:0004462">
    <property type="term" value="F:lactoylglutathione lyase activity"/>
    <property type="evidence" value="ECO:0007669"/>
    <property type="project" value="InterPro"/>
</dbReference>
<dbReference type="Proteomes" id="UP000242682">
    <property type="component" value="Unassembled WGS sequence"/>
</dbReference>
<keyword evidence="3" id="KW-0223">Dioxygenase</keyword>
<keyword evidence="1" id="KW-0479">Metal-binding</keyword>
<evidence type="ECO:0000313" key="3">
    <source>
        <dbReference type="EMBL" id="PSL40453.1"/>
    </source>
</evidence>
<dbReference type="EMBL" id="PYAT01000005">
    <property type="protein sequence ID" value="PSL40453.1"/>
    <property type="molecule type" value="Genomic_DNA"/>
</dbReference>
<sequence length="283" mass="31858">MNFHQKPVTYVAEVGLKVLDLERMIQFYTETIGFELLSRTEKKAGLGAEGKTLLVLETIDGLMPKSERYAGLYHFAILLPNREELGKVLLHLHYRGIELGSSDHLVSEALYLSDPEGNGIEIYRDRDAEEWDWDNDEIRMAVDPLDAEGIIRAAQESGGTWQGIPDGTVMGHIHLHVSDLAQAEQFYVDGLGFEIVTSMGRQALFIADQKYHHHIGLNVWNGVGIPALPEKTAGLNYYTLNVAAEEKRKRIVDQLRHIGSEVVEYEKYMETKDPAGNVIRLTV</sequence>
<evidence type="ECO:0000256" key="1">
    <source>
        <dbReference type="ARBA" id="ARBA00022723"/>
    </source>
</evidence>
<feature type="domain" description="VOC" evidence="2">
    <location>
        <begin position="169"/>
        <end position="283"/>
    </location>
</feature>
<evidence type="ECO:0000259" key="2">
    <source>
        <dbReference type="PROSITE" id="PS51819"/>
    </source>
</evidence>
<accession>A0A2P8H2L6</accession>
<dbReference type="OrthoDB" id="9792626at2"/>
<dbReference type="GO" id="GO:0051213">
    <property type="term" value="F:dioxygenase activity"/>
    <property type="evidence" value="ECO:0007669"/>
    <property type="project" value="UniProtKB-KW"/>
</dbReference>
<dbReference type="PROSITE" id="PS51819">
    <property type="entry name" value="VOC"/>
    <property type="match status" value="2"/>
</dbReference>
<dbReference type="InterPro" id="IPR037523">
    <property type="entry name" value="VOC_core"/>
</dbReference>
<organism evidence="3 4">
    <name type="scientific">Planomicrobium soli</name>
    <dbReference type="NCBI Taxonomy" id="1176648"/>
    <lineage>
        <taxon>Bacteria</taxon>
        <taxon>Bacillati</taxon>
        <taxon>Bacillota</taxon>
        <taxon>Bacilli</taxon>
        <taxon>Bacillales</taxon>
        <taxon>Caryophanaceae</taxon>
        <taxon>Planomicrobium</taxon>
    </lineage>
</organism>
<dbReference type="RefSeq" id="WP_106533226.1">
    <property type="nucleotide sequence ID" value="NZ_PYAT01000005.1"/>
</dbReference>
<name>A0A2P8H2L6_9BACL</name>
<keyword evidence="4" id="KW-1185">Reference proteome</keyword>
<reference evidence="3 4" key="1">
    <citation type="submission" date="2018-03" db="EMBL/GenBank/DDBJ databases">
        <title>Genomic Encyclopedia of Type Strains, Phase III (KMG-III): the genomes of soil and plant-associated and newly described type strains.</title>
        <authorList>
            <person name="Whitman W."/>
        </authorList>
    </citation>
    <scope>NUCLEOTIDE SEQUENCE [LARGE SCALE GENOMIC DNA]</scope>
    <source>
        <strain evidence="3 4">CGMCC 1.12259</strain>
    </source>
</reference>
<dbReference type="PANTHER" id="PTHR43279:SF1">
    <property type="entry name" value="CATECHOL-2,3-DIOXYGENASE"/>
    <property type="match status" value="1"/>
</dbReference>
<comment type="caution">
    <text evidence="3">The sequence shown here is derived from an EMBL/GenBank/DDBJ whole genome shotgun (WGS) entry which is preliminary data.</text>
</comment>
<dbReference type="InterPro" id="IPR029068">
    <property type="entry name" value="Glyas_Bleomycin-R_OHBP_Dase"/>
</dbReference>
<protein>
    <submittedName>
        <fullName evidence="3">Catechol 2,3-dioxygenase</fullName>
    </submittedName>
</protein>
<proteinExistence type="predicted"/>
<dbReference type="PROSITE" id="PS00934">
    <property type="entry name" value="GLYOXALASE_I_1"/>
    <property type="match status" value="1"/>
</dbReference>
<dbReference type="Pfam" id="PF00903">
    <property type="entry name" value="Glyoxalase"/>
    <property type="match status" value="1"/>
</dbReference>
<feature type="domain" description="VOC" evidence="2">
    <location>
        <begin position="10"/>
        <end position="125"/>
    </location>
</feature>
<dbReference type="InterPro" id="IPR004360">
    <property type="entry name" value="Glyas_Fos-R_dOase_dom"/>
</dbReference>
<dbReference type="CDD" id="cd16359">
    <property type="entry name" value="VOC_BsCatE_like_C"/>
    <property type="match status" value="1"/>
</dbReference>